<dbReference type="CDD" id="cd06097">
    <property type="entry name" value="Aspergillopepsin_like"/>
    <property type="match status" value="1"/>
</dbReference>
<keyword evidence="2 5" id="KW-0645">Protease</keyword>
<dbReference type="PROSITE" id="PS00141">
    <property type="entry name" value="ASP_PROTEASE"/>
    <property type="match status" value="1"/>
</dbReference>
<keyword evidence="6" id="KW-0732">Signal</keyword>
<dbReference type="PRINTS" id="PR00792">
    <property type="entry name" value="PEPSIN"/>
</dbReference>
<name>A0ABP0BES1_9PEZI</name>
<keyword evidence="4 5" id="KW-0378">Hydrolase</keyword>
<dbReference type="SUPFAM" id="SSF50630">
    <property type="entry name" value="Acid proteases"/>
    <property type="match status" value="1"/>
</dbReference>
<protein>
    <recommendedName>
        <fullName evidence="7">Peptidase A1 domain-containing protein</fullName>
    </recommendedName>
</protein>
<dbReference type="Pfam" id="PF00026">
    <property type="entry name" value="Asp"/>
    <property type="match status" value="1"/>
</dbReference>
<comment type="caution">
    <text evidence="8">The sequence shown here is derived from an EMBL/GenBank/DDBJ whole genome shotgun (WGS) entry which is preliminary data.</text>
</comment>
<evidence type="ECO:0000256" key="4">
    <source>
        <dbReference type="ARBA" id="ARBA00022801"/>
    </source>
</evidence>
<evidence type="ECO:0000256" key="3">
    <source>
        <dbReference type="ARBA" id="ARBA00022750"/>
    </source>
</evidence>
<keyword evidence="9" id="KW-1185">Reference proteome</keyword>
<feature type="domain" description="Peptidase A1" evidence="7">
    <location>
        <begin position="147"/>
        <end position="471"/>
    </location>
</feature>
<feature type="chain" id="PRO_5046181272" description="Peptidase A1 domain-containing protein" evidence="6">
    <location>
        <begin position="24"/>
        <end position="478"/>
    </location>
</feature>
<dbReference type="Gene3D" id="2.40.70.10">
    <property type="entry name" value="Acid Proteases"/>
    <property type="match status" value="2"/>
</dbReference>
<comment type="similarity">
    <text evidence="1 5">Belongs to the peptidase A1 family.</text>
</comment>
<dbReference type="InterPro" id="IPR001969">
    <property type="entry name" value="Aspartic_peptidase_AS"/>
</dbReference>
<dbReference type="InterPro" id="IPR034163">
    <property type="entry name" value="Aspergillopepsin-like_cat_dom"/>
</dbReference>
<dbReference type="EMBL" id="CAWUHB010000014">
    <property type="protein sequence ID" value="CAK7218041.1"/>
    <property type="molecule type" value="Genomic_DNA"/>
</dbReference>
<reference evidence="8 9" key="1">
    <citation type="submission" date="2024-01" db="EMBL/GenBank/DDBJ databases">
        <authorList>
            <person name="Allen C."/>
            <person name="Tagirdzhanova G."/>
        </authorList>
    </citation>
    <scope>NUCLEOTIDE SEQUENCE [LARGE SCALE GENOMIC DNA]</scope>
</reference>
<keyword evidence="3 5" id="KW-0064">Aspartyl protease</keyword>
<evidence type="ECO:0000256" key="1">
    <source>
        <dbReference type="ARBA" id="ARBA00007447"/>
    </source>
</evidence>
<evidence type="ECO:0000313" key="8">
    <source>
        <dbReference type="EMBL" id="CAK7218041.1"/>
    </source>
</evidence>
<dbReference type="InterPro" id="IPR001461">
    <property type="entry name" value="Aspartic_peptidase_A1"/>
</dbReference>
<evidence type="ECO:0000256" key="6">
    <source>
        <dbReference type="SAM" id="SignalP"/>
    </source>
</evidence>
<organism evidence="8 9">
    <name type="scientific">Sporothrix curviconia</name>
    <dbReference type="NCBI Taxonomy" id="1260050"/>
    <lineage>
        <taxon>Eukaryota</taxon>
        <taxon>Fungi</taxon>
        <taxon>Dikarya</taxon>
        <taxon>Ascomycota</taxon>
        <taxon>Pezizomycotina</taxon>
        <taxon>Sordariomycetes</taxon>
        <taxon>Sordariomycetidae</taxon>
        <taxon>Ophiostomatales</taxon>
        <taxon>Ophiostomataceae</taxon>
        <taxon>Sporothrix</taxon>
    </lineage>
</organism>
<evidence type="ECO:0000313" key="9">
    <source>
        <dbReference type="Proteomes" id="UP001642405"/>
    </source>
</evidence>
<dbReference type="PANTHER" id="PTHR47966">
    <property type="entry name" value="BETA-SITE APP-CLEAVING ENZYME, ISOFORM A-RELATED"/>
    <property type="match status" value="1"/>
</dbReference>
<dbReference type="InterPro" id="IPR021109">
    <property type="entry name" value="Peptidase_aspartic_dom_sf"/>
</dbReference>
<gene>
    <name evidence="8" type="ORF">SCUCBS95973_003355</name>
</gene>
<accession>A0ABP0BES1</accession>
<proteinExistence type="inferred from homology"/>
<sequence length="478" mass="49071">MKFSSSSAAVAASLLSASTGALAAAIAKQKFPTATQNLEITKEMLEISVFGGQTIRAPQVLNAGFVTPGRGPRALAKAYAKFGVEISPELLLILEEILEALGITVPGVAGTGGTSGTTGTGGTAANQSTSASQGMVAAVPQLFDSEYLAQVSIGTPPQTLKLDFDTGSSDLWVFSTETPKTQENGQTLYNIAGSSTAKQLQGATWSIRYGDGSSSSGDVYLDTVSIGGVTVANQAVESARQVSASFTNDSSSSGLLGLAMNSINQVQPTPQKTFFSNALANLAMPLFTANLKKTEAGNYNFGFIDTTEFEGSLSFVNANTTQGFWQFESAGFAVGNATTTAITSMPHQAIADTGTTLLMLPTAIVEAYYAQVPSAQNSQQLGGFVFDCNEDLPNLTLAIGSYNAVVPGSLINFAPADDLGASSSTAAGSASAVCFGGVQASTGLPFAIYGDVFLKSQFVVFHGGNAQLGFAPKPVTGQ</sequence>
<dbReference type="PANTHER" id="PTHR47966:SF2">
    <property type="entry name" value="ASPERGILLOPEPSIN-1-RELATED"/>
    <property type="match status" value="1"/>
</dbReference>
<evidence type="ECO:0000256" key="2">
    <source>
        <dbReference type="ARBA" id="ARBA00022670"/>
    </source>
</evidence>
<evidence type="ECO:0000259" key="7">
    <source>
        <dbReference type="PROSITE" id="PS51767"/>
    </source>
</evidence>
<dbReference type="PROSITE" id="PS51767">
    <property type="entry name" value="PEPTIDASE_A1"/>
    <property type="match status" value="1"/>
</dbReference>
<feature type="signal peptide" evidence="6">
    <location>
        <begin position="1"/>
        <end position="23"/>
    </location>
</feature>
<dbReference type="InterPro" id="IPR033121">
    <property type="entry name" value="PEPTIDASE_A1"/>
</dbReference>
<evidence type="ECO:0000256" key="5">
    <source>
        <dbReference type="RuleBase" id="RU000454"/>
    </source>
</evidence>
<dbReference type="Proteomes" id="UP001642405">
    <property type="component" value="Unassembled WGS sequence"/>
</dbReference>